<accession>A0A842J8G0</accession>
<dbReference type="RefSeq" id="WP_185897549.1">
    <property type="nucleotide sequence ID" value="NZ_JACLZK010000001.1"/>
</dbReference>
<dbReference type="InterPro" id="IPR001123">
    <property type="entry name" value="LeuE-type"/>
</dbReference>
<keyword evidence="2" id="KW-1003">Cell membrane</keyword>
<dbReference type="PANTHER" id="PTHR38825">
    <property type="entry name" value="LYSINE EXPORTER PROTEIN (LYSE/YGGA)"/>
    <property type="match status" value="1"/>
</dbReference>
<feature type="transmembrane region" description="Helical" evidence="6">
    <location>
        <begin position="70"/>
        <end position="89"/>
    </location>
</feature>
<sequence>MDAFLQGLLLGFSAAVPLGPVNVMIMSAAVRSFWSAFAIGLGAMSADVAYLLLLAFGVLEYLQGETVEKFIGIFGFCYLAYISCVIFKNANRPVTADAQGGEVKFGKNYAKGLFATLANPYTVGFWLSVAGFAKSFENAGAVVAGLVAAIFIWIVSMPFAVHKSAKFISQNVAKWLNYVCAVILLGFAFFLLYKLYFYKLEFL</sequence>
<organism evidence="7 8">
    <name type="scientific">Campylobacter massiliensis</name>
    <dbReference type="NCBI Taxonomy" id="2762557"/>
    <lineage>
        <taxon>Bacteria</taxon>
        <taxon>Pseudomonadati</taxon>
        <taxon>Campylobacterota</taxon>
        <taxon>Epsilonproteobacteria</taxon>
        <taxon>Campylobacterales</taxon>
        <taxon>Campylobacteraceae</taxon>
        <taxon>Campylobacter</taxon>
    </lineage>
</organism>
<evidence type="ECO:0000256" key="2">
    <source>
        <dbReference type="ARBA" id="ARBA00022475"/>
    </source>
</evidence>
<keyword evidence="8" id="KW-1185">Reference proteome</keyword>
<evidence type="ECO:0000256" key="3">
    <source>
        <dbReference type="ARBA" id="ARBA00022692"/>
    </source>
</evidence>
<evidence type="ECO:0000313" key="7">
    <source>
        <dbReference type="EMBL" id="MBC2881833.1"/>
    </source>
</evidence>
<comment type="caution">
    <text evidence="7">The sequence shown here is derived from an EMBL/GenBank/DDBJ whole genome shotgun (WGS) entry which is preliminary data.</text>
</comment>
<feature type="transmembrane region" description="Helical" evidence="6">
    <location>
        <begin position="136"/>
        <end position="155"/>
    </location>
</feature>
<evidence type="ECO:0000256" key="5">
    <source>
        <dbReference type="ARBA" id="ARBA00023136"/>
    </source>
</evidence>
<feature type="transmembrane region" description="Helical" evidence="6">
    <location>
        <begin position="33"/>
        <end position="58"/>
    </location>
</feature>
<gene>
    <name evidence="7" type="ORF">H7R39_00815</name>
</gene>
<keyword evidence="5 6" id="KW-0472">Membrane</keyword>
<evidence type="ECO:0000256" key="1">
    <source>
        <dbReference type="ARBA" id="ARBA00004651"/>
    </source>
</evidence>
<keyword evidence="4 6" id="KW-1133">Transmembrane helix</keyword>
<evidence type="ECO:0000256" key="4">
    <source>
        <dbReference type="ARBA" id="ARBA00022989"/>
    </source>
</evidence>
<protein>
    <submittedName>
        <fullName evidence="7">LysE family transporter</fullName>
    </submittedName>
</protein>
<comment type="subcellular location">
    <subcellularLocation>
        <location evidence="1">Cell membrane</location>
        <topology evidence="1">Multi-pass membrane protein</topology>
    </subcellularLocation>
</comment>
<dbReference type="AlphaFoldDB" id="A0A842J8G0"/>
<dbReference type="EMBL" id="JACLZK010000001">
    <property type="protein sequence ID" value="MBC2881833.1"/>
    <property type="molecule type" value="Genomic_DNA"/>
</dbReference>
<name>A0A842J8G0_9BACT</name>
<evidence type="ECO:0000313" key="8">
    <source>
        <dbReference type="Proteomes" id="UP000552683"/>
    </source>
</evidence>
<feature type="transmembrane region" description="Helical" evidence="6">
    <location>
        <begin position="109"/>
        <end position="129"/>
    </location>
</feature>
<keyword evidence="3 6" id="KW-0812">Transmembrane</keyword>
<dbReference type="GO" id="GO:0006865">
    <property type="term" value="P:amino acid transport"/>
    <property type="evidence" value="ECO:0007669"/>
    <property type="project" value="InterPro"/>
</dbReference>
<evidence type="ECO:0000256" key="6">
    <source>
        <dbReference type="SAM" id="Phobius"/>
    </source>
</evidence>
<feature type="transmembrane region" description="Helical" evidence="6">
    <location>
        <begin position="175"/>
        <end position="197"/>
    </location>
</feature>
<dbReference type="Pfam" id="PF01810">
    <property type="entry name" value="LysE"/>
    <property type="match status" value="1"/>
</dbReference>
<dbReference type="GO" id="GO:0005886">
    <property type="term" value="C:plasma membrane"/>
    <property type="evidence" value="ECO:0007669"/>
    <property type="project" value="UniProtKB-SubCell"/>
</dbReference>
<dbReference type="Proteomes" id="UP000552683">
    <property type="component" value="Unassembled WGS sequence"/>
</dbReference>
<proteinExistence type="predicted"/>
<dbReference type="PANTHER" id="PTHR38825:SF2">
    <property type="entry name" value="LYSINE TRANSPORTER LYSE"/>
    <property type="match status" value="1"/>
</dbReference>
<reference evidence="7 8" key="1">
    <citation type="submission" date="2020-08" db="EMBL/GenBank/DDBJ databases">
        <title>Complete genome and description of Campylobacter massiliensis Marseille-Q3452 sp. nov.</title>
        <authorList>
            <person name="Antezack A."/>
        </authorList>
    </citation>
    <scope>NUCLEOTIDE SEQUENCE [LARGE SCALE GENOMIC DNA]</scope>
    <source>
        <strain evidence="7 8">Marseille-Q3452</strain>
    </source>
</reference>